<dbReference type="AlphaFoldDB" id="A0A157ZWV9"/>
<evidence type="ECO:0000259" key="1">
    <source>
        <dbReference type="PROSITE" id="PS50943"/>
    </source>
</evidence>
<dbReference type="GO" id="GO:0003677">
    <property type="term" value="F:DNA binding"/>
    <property type="evidence" value="ECO:0007669"/>
    <property type="project" value="InterPro"/>
</dbReference>
<evidence type="ECO:0000313" key="3">
    <source>
        <dbReference type="Proteomes" id="UP000054911"/>
    </source>
</evidence>
<comment type="caution">
    <text evidence="2">The sequence shown here is derived from an EMBL/GenBank/DDBJ whole genome shotgun (WGS) entry which is preliminary data.</text>
</comment>
<dbReference type="CDD" id="cd00093">
    <property type="entry name" value="HTH_XRE"/>
    <property type="match status" value="1"/>
</dbReference>
<dbReference type="EMBL" id="FCOE02000003">
    <property type="protein sequence ID" value="SAK49387.1"/>
    <property type="molecule type" value="Genomic_DNA"/>
</dbReference>
<dbReference type="InterPro" id="IPR001387">
    <property type="entry name" value="Cro/C1-type_HTH"/>
</dbReference>
<proteinExistence type="predicted"/>
<dbReference type="SUPFAM" id="SSF47413">
    <property type="entry name" value="lambda repressor-like DNA-binding domains"/>
    <property type="match status" value="1"/>
</dbReference>
<accession>A0A157ZWV9</accession>
<dbReference type="OrthoDB" id="9056773at2"/>
<reference evidence="2" key="1">
    <citation type="submission" date="2016-01" db="EMBL/GenBank/DDBJ databases">
        <authorList>
            <person name="Peeters C."/>
        </authorList>
    </citation>
    <scope>NUCLEOTIDE SEQUENCE [LARGE SCALE GENOMIC DNA]</scope>
    <source>
        <strain evidence="2">LMG 29323</strain>
    </source>
</reference>
<dbReference type="Proteomes" id="UP000054911">
    <property type="component" value="Unassembled WGS sequence"/>
</dbReference>
<gene>
    <name evidence="2" type="ORF">AWB80_01341</name>
</gene>
<organism evidence="2 3">
    <name type="scientific">Caballeronia pedi</name>
    <dbReference type="NCBI Taxonomy" id="1777141"/>
    <lineage>
        <taxon>Bacteria</taxon>
        <taxon>Pseudomonadati</taxon>
        <taxon>Pseudomonadota</taxon>
        <taxon>Betaproteobacteria</taxon>
        <taxon>Burkholderiales</taxon>
        <taxon>Burkholderiaceae</taxon>
        <taxon>Caballeronia</taxon>
    </lineage>
</organism>
<protein>
    <recommendedName>
        <fullName evidence="1">HTH cro/C1-type domain-containing protein</fullName>
    </recommendedName>
</protein>
<dbReference type="PROSITE" id="PS50943">
    <property type="entry name" value="HTH_CROC1"/>
    <property type="match status" value="1"/>
</dbReference>
<dbReference type="InterPro" id="IPR010982">
    <property type="entry name" value="Lambda_DNA-bd_dom_sf"/>
</dbReference>
<dbReference type="STRING" id="1777141.AWB80_01341"/>
<evidence type="ECO:0000313" key="2">
    <source>
        <dbReference type="EMBL" id="SAK49387.1"/>
    </source>
</evidence>
<dbReference type="Pfam" id="PF06527">
    <property type="entry name" value="TniQ"/>
    <property type="match status" value="1"/>
</dbReference>
<dbReference type="InterPro" id="IPR009492">
    <property type="entry name" value="TniQ"/>
</dbReference>
<feature type="domain" description="HTH cro/C1-type" evidence="1">
    <location>
        <begin position="256"/>
        <end position="296"/>
    </location>
</feature>
<sequence>MPGEENGSACLPGGWPEGYPPRSALFDVEPEGVCGASFESLYSVFRRTSAAHLMRPFTLANRSVTPLFGPSKNSASHYAEEWSLSVMNGVGKLTERWLVALSQLTLRNDLYLHTLFPLRHLIPYKGLLCRRERFCPDCFRDDERTKRPKYHRLLWAITCVEACPLHGTLLQEEAKIESRRNYPYWLPGVARTTGRSLSELPSVPAPPVKIRIAKLVADLLDDVHRNPEAFRDSVCAIPSFLWYATDFLFDRIPAHFANHIGVTKSSLHGWMTGKNLPSLPRLSLIAHCCGCTLPDVLLGNKVFLKKIERYDQAPKTPRRASESMTDEEIIQALDDSIERDDDESAFEIARRLGLNHRRVKKLAPDRWAMLVQRRIRRRTHRRVANEDYRFSLFYQSFKDIQDRGVYPSRRLVAEDVFKRTGVALRFTDRFLQRAHVLSGTQLRHREAVCRTTNV</sequence>
<keyword evidence="3" id="KW-1185">Reference proteome</keyword>
<name>A0A157ZWV9_9BURK</name>